<evidence type="ECO:0000256" key="1">
    <source>
        <dbReference type="SAM" id="MobiDB-lite"/>
    </source>
</evidence>
<accession>A0A5B7FAB8</accession>
<reference evidence="2 3" key="1">
    <citation type="submission" date="2019-05" db="EMBL/GenBank/DDBJ databases">
        <title>Another draft genome of Portunus trituberculatus and its Hox gene families provides insights of decapod evolution.</title>
        <authorList>
            <person name="Jeong J.-H."/>
            <person name="Song I."/>
            <person name="Kim S."/>
            <person name="Choi T."/>
            <person name="Kim D."/>
            <person name="Ryu S."/>
            <person name="Kim W."/>
        </authorList>
    </citation>
    <scope>NUCLEOTIDE SEQUENCE [LARGE SCALE GENOMIC DNA]</scope>
    <source>
        <tissue evidence="2">Muscle</tissue>
    </source>
</reference>
<protein>
    <submittedName>
        <fullName evidence="2">Uncharacterized protein</fullName>
    </submittedName>
</protein>
<dbReference type="Proteomes" id="UP000324222">
    <property type="component" value="Unassembled WGS sequence"/>
</dbReference>
<gene>
    <name evidence="2" type="ORF">E2C01_036109</name>
</gene>
<proteinExistence type="predicted"/>
<comment type="caution">
    <text evidence="2">The sequence shown here is derived from an EMBL/GenBank/DDBJ whole genome shotgun (WGS) entry which is preliminary data.</text>
</comment>
<feature type="compositionally biased region" description="Polar residues" evidence="1">
    <location>
        <begin position="64"/>
        <end position="87"/>
    </location>
</feature>
<evidence type="ECO:0000313" key="2">
    <source>
        <dbReference type="EMBL" id="MPC42487.1"/>
    </source>
</evidence>
<organism evidence="2 3">
    <name type="scientific">Portunus trituberculatus</name>
    <name type="common">Swimming crab</name>
    <name type="synonym">Neptunus trituberculatus</name>
    <dbReference type="NCBI Taxonomy" id="210409"/>
    <lineage>
        <taxon>Eukaryota</taxon>
        <taxon>Metazoa</taxon>
        <taxon>Ecdysozoa</taxon>
        <taxon>Arthropoda</taxon>
        <taxon>Crustacea</taxon>
        <taxon>Multicrustacea</taxon>
        <taxon>Malacostraca</taxon>
        <taxon>Eumalacostraca</taxon>
        <taxon>Eucarida</taxon>
        <taxon>Decapoda</taxon>
        <taxon>Pleocyemata</taxon>
        <taxon>Brachyura</taxon>
        <taxon>Eubrachyura</taxon>
        <taxon>Portunoidea</taxon>
        <taxon>Portunidae</taxon>
        <taxon>Portuninae</taxon>
        <taxon>Portunus</taxon>
    </lineage>
</organism>
<keyword evidence="3" id="KW-1185">Reference proteome</keyword>
<feature type="region of interest" description="Disordered" evidence="1">
    <location>
        <begin position="64"/>
        <end position="109"/>
    </location>
</feature>
<sequence>MMWSLTPLHHDRRLTPLHHYRRLTLMNHNRSLTPLHHNRSCERRCQQPMMFHTSLSHFTTRNGFRHSSQASTTTGQRRLTTPSNKSHNGLPRLQRTLRTNHFCGTKKFR</sequence>
<name>A0A5B7FAB8_PORTR</name>
<dbReference type="AlphaFoldDB" id="A0A5B7FAB8"/>
<dbReference type="EMBL" id="VSRR010005454">
    <property type="protein sequence ID" value="MPC42487.1"/>
    <property type="molecule type" value="Genomic_DNA"/>
</dbReference>
<evidence type="ECO:0000313" key="3">
    <source>
        <dbReference type="Proteomes" id="UP000324222"/>
    </source>
</evidence>